<evidence type="ECO:0000256" key="4">
    <source>
        <dbReference type="ARBA" id="ARBA00023242"/>
    </source>
</evidence>
<evidence type="ECO:0000256" key="6">
    <source>
        <dbReference type="ARBA" id="ARBA00038447"/>
    </source>
</evidence>
<dbReference type="EMBL" id="AMWN01000007">
    <property type="protein sequence ID" value="EXJ81752.1"/>
    <property type="molecule type" value="Genomic_DNA"/>
</dbReference>
<dbReference type="AlphaFoldDB" id="W9XMI5"/>
<comment type="caution">
    <text evidence="8">The sequence shown here is derived from an EMBL/GenBank/DDBJ whole genome shotgun (WGS) entry which is preliminary data.</text>
</comment>
<keyword evidence="5" id="KW-0131">Cell cycle</keyword>
<dbReference type="PANTHER" id="PTHR28605">
    <property type="entry name" value="CTF8, CHROMOSOME TRANSMISSION FIDELITY FACTOR 8 HOMOLOG (S. CEREVISIAE)"/>
    <property type="match status" value="1"/>
</dbReference>
<dbReference type="eggNOG" id="KOG4487">
    <property type="taxonomic scope" value="Eukaryota"/>
</dbReference>
<organism evidence="8 9">
    <name type="scientific">Capronia coronata CBS 617.96</name>
    <dbReference type="NCBI Taxonomy" id="1182541"/>
    <lineage>
        <taxon>Eukaryota</taxon>
        <taxon>Fungi</taxon>
        <taxon>Dikarya</taxon>
        <taxon>Ascomycota</taxon>
        <taxon>Pezizomycotina</taxon>
        <taxon>Eurotiomycetes</taxon>
        <taxon>Chaetothyriomycetidae</taxon>
        <taxon>Chaetothyriales</taxon>
        <taxon>Herpotrichiellaceae</taxon>
        <taxon>Capronia</taxon>
    </lineage>
</organism>
<evidence type="ECO:0000256" key="7">
    <source>
        <dbReference type="SAM" id="MobiDB-lite"/>
    </source>
</evidence>
<evidence type="ECO:0000256" key="5">
    <source>
        <dbReference type="ARBA" id="ARBA00023306"/>
    </source>
</evidence>
<dbReference type="PANTHER" id="PTHR28605:SF1">
    <property type="entry name" value="CHROMOSOME TRANSMISSION FIDELITY FACTOR 8"/>
    <property type="match status" value="1"/>
</dbReference>
<sequence>MPAIQLMTGSSVTNTKNQNSVSSPLPSLLQTPSGLAIVEIQGTIHGPFQDESTEDQGPATMTRPIGRLEFPLFNPEDKEDGKWMKKVYLYVGKHQRLTGEVKKLAKPLAVIRKIDQSDDAGDADSIGGGSNENLDILDIVKYKLLFSGRPEPVGE</sequence>
<dbReference type="GO" id="GO:0006260">
    <property type="term" value="P:DNA replication"/>
    <property type="evidence" value="ECO:0007669"/>
    <property type="project" value="UniProtKB-KW"/>
</dbReference>
<comment type="subcellular location">
    <subcellularLocation>
        <location evidence="1">Nucleus</location>
    </subcellularLocation>
</comment>
<keyword evidence="4" id="KW-0539">Nucleus</keyword>
<dbReference type="Proteomes" id="UP000019484">
    <property type="component" value="Unassembled WGS sequence"/>
</dbReference>
<dbReference type="HOGENOM" id="CLU_090690_0_0_1"/>
<dbReference type="STRING" id="1182541.W9XMI5"/>
<dbReference type="InterPro" id="IPR018607">
    <property type="entry name" value="Ctf8"/>
</dbReference>
<evidence type="ECO:0000256" key="3">
    <source>
        <dbReference type="ARBA" id="ARBA00023125"/>
    </source>
</evidence>
<keyword evidence="3" id="KW-0238">DNA-binding</keyword>
<dbReference type="Pfam" id="PF09696">
    <property type="entry name" value="Ctf8"/>
    <property type="match status" value="1"/>
</dbReference>
<feature type="region of interest" description="Disordered" evidence="7">
    <location>
        <begin position="1"/>
        <end position="26"/>
    </location>
</feature>
<dbReference type="RefSeq" id="XP_007726873.1">
    <property type="nucleotide sequence ID" value="XM_007728683.1"/>
</dbReference>
<evidence type="ECO:0000313" key="9">
    <source>
        <dbReference type="Proteomes" id="UP000019484"/>
    </source>
</evidence>
<accession>W9XMI5</accession>
<keyword evidence="2" id="KW-0235">DNA replication</keyword>
<evidence type="ECO:0000313" key="8">
    <source>
        <dbReference type="EMBL" id="EXJ81752.1"/>
    </source>
</evidence>
<protein>
    <recommendedName>
        <fullName evidence="10">Chromosome transmission fidelity protein 8</fullName>
    </recommendedName>
</protein>
<dbReference type="GO" id="GO:0007064">
    <property type="term" value="P:mitotic sister chromatid cohesion"/>
    <property type="evidence" value="ECO:0007669"/>
    <property type="project" value="InterPro"/>
</dbReference>
<dbReference type="GO" id="GO:0003677">
    <property type="term" value="F:DNA binding"/>
    <property type="evidence" value="ECO:0007669"/>
    <property type="project" value="UniProtKB-KW"/>
</dbReference>
<feature type="compositionally biased region" description="Polar residues" evidence="7">
    <location>
        <begin position="7"/>
        <end position="19"/>
    </location>
</feature>
<dbReference type="OrthoDB" id="121932at2759"/>
<keyword evidence="9" id="KW-1185">Reference proteome</keyword>
<dbReference type="GO" id="GO:0031390">
    <property type="term" value="C:Ctf18 RFC-like complex"/>
    <property type="evidence" value="ECO:0007669"/>
    <property type="project" value="InterPro"/>
</dbReference>
<comment type="similarity">
    <text evidence="6">Belongs to the CTF8 family.</text>
</comment>
<name>W9XMI5_9EURO</name>
<evidence type="ECO:0008006" key="10">
    <source>
        <dbReference type="Google" id="ProtNLM"/>
    </source>
</evidence>
<evidence type="ECO:0000256" key="2">
    <source>
        <dbReference type="ARBA" id="ARBA00022705"/>
    </source>
</evidence>
<gene>
    <name evidence="8" type="ORF">A1O1_07817</name>
</gene>
<evidence type="ECO:0000256" key="1">
    <source>
        <dbReference type="ARBA" id="ARBA00004123"/>
    </source>
</evidence>
<dbReference type="GeneID" id="19162672"/>
<proteinExistence type="inferred from homology"/>
<reference evidence="8 9" key="1">
    <citation type="submission" date="2013-03" db="EMBL/GenBank/DDBJ databases">
        <title>The Genome Sequence of Capronia coronata CBS 617.96.</title>
        <authorList>
            <consortium name="The Broad Institute Genomics Platform"/>
            <person name="Cuomo C."/>
            <person name="de Hoog S."/>
            <person name="Gorbushina A."/>
            <person name="Walker B."/>
            <person name="Young S.K."/>
            <person name="Zeng Q."/>
            <person name="Gargeya S."/>
            <person name="Fitzgerald M."/>
            <person name="Haas B."/>
            <person name="Abouelleil A."/>
            <person name="Allen A.W."/>
            <person name="Alvarado L."/>
            <person name="Arachchi H.M."/>
            <person name="Berlin A.M."/>
            <person name="Chapman S.B."/>
            <person name="Gainer-Dewar J."/>
            <person name="Goldberg J."/>
            <person name="Griggs A."/>
            <person name="Gujja S."/>
            <person name="Hansen M."/>
            <person name="Howarth C."/>
            <person name="Imamovic A."/>
            <person name="Ireland A."/>
            <person name="Larimer J."/>
            <person name="McCowan C."/>
            <person name="Murphy C."/>
            <person name="Pearson M."/>
            <person name="Poon T.W."/>
            <person name="Priest M."/>
            <person name="Roberts A."/>
            <person name="Saif S."/>
            <person name="Shea T."/>
            <person name="Sisk P."/>
            <person name="Sykes S."/>
            <person name="Wortman J."/>
            <person name="Nusbaum C."/>
            <person name="Birren B."/>
        </authorList>
    </citation>
    <scope>NUCLEOTIDE SEQUENCE [LARGE SCALE GENOMIC DNA]</scope>
    <source>
        <strain evidence="8 9">CBS 617.96</strain>
    </source>
</reference>